<dbReference type="EMBL" id="JAQQXR010000012">
    <property type="protein sequence ID" value="MDC8760398.1"/>
    <property type="molecule type" value="Genomic_DNA"/>
</dbReference>
<comment type="caution">
    <text evidence="2">The sequence shown here is derived from an EMBL/GenBank/DDBJ whole genome shotgun (WGS) entry which is preliminary data.</text>
</comment>
<evidence type="ECO:0000313" key="2">
    <source>
        <dbReference type="EMBL" id="MDC8760398.1"/>
    </source>
</evidence>
<feature type="transmembrane region" description="Helical" evidence="1">
    <location>
        <begin position="12"/>
        <end position="37"/>
    </location>
</feature>
<dbReference type="Pfam" id="PF07963">
    <property type="entry name" value="N_methyl"/>
    <property type="match status" value="1"/>
</dbReference>
<dbReference type="SUPFAM" id="SSF54523">
    <property type="entry name" value="Pili subunits"/>
    <property type="match status" value="1"/>
</dbReference>
<name>A0ABT5K5Z0_9BURK</name>
<sequence>MTPARCKARRQRGFTLVEAVLVMVITGILAGVVAMFIRMPVRNYVDSVARAELSDAADTALRRIARDVRRSLPNSLRIVNGNALELLLTKTGGRYLSAQDEANFAPGVVAPVLSFSDPVALAFSVVGPMPTGTRAIAAGDAVVVYNLGPDVAEADAYAGSNRATVAQVAGNTITMAGAVNPFAGRSESPGRRFQVVTTPVTYFCQGGAGGTGTLTRIADYPIAAAQANPGPPAGLSGRLANNVLACAFNFTALANTHSGLLTLTITLQRGDVGDSPVTLSHQIHVDNTP</sequence>
<dbReference type="RefSeq" id="WP_273674158.1">
    <property type="nucleotide sequence ID" value="NZ_JAQQXR010000012.1"/>
</dbReference>
<gene>
    <name evidence="2" type="ORF">OIK44_22660</name>
</gene>
<reference evidence="2 3" key="1">
    <citation type="submission" date="2022-10" db="EMBL/GenBank/DDBJ databases">
        <title>Janthinobacterium sp. hw3 Genome sequencing.</title>
        <authorList>
            <person name="Park S."/>
        </authorList>
    </citation>
    <scope>NUCLEOTIDE SEQUENCE [LARGE SCALE GENOMIC DNA]</scope>
    <source>
        <strain evidence="3">hw3</strain>
    </source>
</reference>
<dbReference type="InterPro" id="IPR045584">
    <property type="entry name" value="Pilin-like"/>
</dbReference>
<keyword evidence="1" id="KW-1133">Transmembrane helix</keyword>
<protein>
    <submittedName>
        <fullName evidence="2">Type II secretion system protein</fullName>
    </submittedName>
</protein>
<accession>A0ABT5K5Z0</accession>
<dbReference type="InterPro" id="IPR012902">
    <property type="entry name" value="N_methyl_site"/>
</dbReference>
<keyword evidence="3" id="KW-1185">Reference proteome</keyword>
<dbReference type="NCBIfam" id="TIGR02532">
    <property type="entry name" value="IV_pilin_GFxxxE"/>
    <property type="match status" value="1"/>
</dbReference>
<dbReference type="Proteomes" id="UP001221208">
    <property type="component" value="Unassembled WGS sequence"/>
</dbReference>
<proteinExistence type="predicted"/>
<dbReference type="PROSITE" id="PS00409">
    <property type="entry name" value="PROKAR_NTER_METHYL"/>
    <property type="match status" value="1"/>
</dbReference>
<evidence type="ECO:0000313" key="3">
    <source>
        <dbReference type="Proteomes" id="UP001221208"/>
    </source>
</evidence>
<keyword evidence="1" id="KW-0812">Transmembrane</keyword>
<keyword evidence="1" id="KW-0472">Membrane</keyword>
<organism evidence="2 3">
    <name type="scientific">Janthinobacterium fluminis</name>
    <dbReference type="NCBI Taxonomy" id="2987524"/>
    <lineage>
        <taxon>Bacteria</taxon>
        <taxon>Pseudomonadati</taxon>
        <taxon>Pseudomonadota</taxon>
        <taxon>Betaproteobacteria</taxon>
        <taxon>Burkholderiales</taxon>
        <taxon>Oxalobacteraceae</taxon>
        <taxon>Janthinobacterium</taxon>
    </lineage>
</organism>
<evidence type="ECO:0000256" key="1">
    <source>
        <dbReference type="SAM" id="Phobius"/>
    </source>
</evidence>